<dbReference type="OrthoDB" id="8788044at2759"/>
<dbReference type="EMBL" id="KL313706">
    <property type="protein sequence ID" value="KFP53576.1"/>
    <property type="molecule type" value="Genomic_DNA"/>
</dbReference>
<evidence type="ECO:0000313" key="2">
    <source>
        <dbReference type="EMBL" id="KFP53576.1"/>
    </source>
</evidence>
<evidence type="ECO:0000256" key="1">
    <source>
        <dbReference type="SAM" id="MobiDB-lite"/>
    </source>
</evidence>
<reference evidence="2 3" key="1">
    <citation type="submission" date="2014-04" db="EMBL/GenBank/DDBJ databases">
        <title>Genome evolution of avian class.</title>
        <authorList>
            <person name="Zhang G."/>
            <person name="Li C."/>
        </authorList>
    </citation>
    <scope>NUCLEOTIDE SEQUENCE [LARGE SCALE GENOMIC DNA]</scope>
    <source>
        <strain evidence="2">BGI_N323</strain>
    </source>
</reference>
<dbReference type="Pfam" id="PF15760">
    <property type="entry name" value="DLEU7"/>
    <property type="match status" value="1"/>
</dbReference>
<feature type="region of interest" description="Disordered" evidence="1">
    <location>
        <begin position="19"/>
        <end position="108"/>
    </location>
</feature>
<name>A0A091M4T4_CATAU</name>
<protein>
    <submittedName>
        <fullName evidence="2">Leukemia-associated protein 7</fullName>
    </submittedName>
</protein>
<accession>A0A091M4T4</accession>
<sequence>MAGPAALLVSIGHQAGALRTLRAATAPHPPRSPPQPSHTQTFSAGRSGPAWHSLGEELEVSEPGGAQELEEERKAPGKSPKEGEEGGDLSPLNPSEPRPEGLARPGLARCETLRETALRSKMSRLVEATSQLVQVEQTLLLPLLQQHPLPLHPKDSIEFRNICSHMALQREGQQFERDLHEAHQCLKTIIEKLICSLAVFSSDSCIPVRSALRQILQNLLAM</sequence>
<keyword evidence="3" id="KW-1185">Reference proteome</keyword>
<feature type="compositionally biased region" description="Basic and acidic residues" evidence="1">
    <location>
        <begin position="71"/>
        <end position="84"/>
    </location>
</feature>
<dbReference type="PANTHER" id="PTHR36961">
    <property type="entry name" value="LEUKEMIA-ASSOCIATED PROTEIN 7"/>
    <property type="match status" value="1"/>
</dbReference>
<dbReference type="AlphaFoldDB" id="A0A091M4T4"/>
<evidence type="ECO:0000313" key="3">
    <source>
        <dbReference type="Proteomes" id="UP000053745"/>
    </source>
</evidence>
<dbReference type="Proteomes" id="UP000053745">
    <property type="component" value="Unassembled WGS sequence"/>
</dbReference>
<gene>
    <name evidence="2" type="ORF">N323_05445</name>
</gene>
<dbReference type="PANTHER" id="PTHR36961:SF1">
    <property type="entry name" value="LEUKEMIA-ASSOCIATED PROTEIN 7"/>
    <property type="match status" value="1"/>
</dbReference>
<dbReference type="InterPro" id="IPR031510">
    <property type="entry name" value="DLEU7"/>
</dbReference>
<proteinExistence type="predicted"/>
<organism evidence="2 3">
    <name type="scientific">Cathartes aura</name>
    <name type="common">Turkey vulture</name>
    <name type="synonym">Vultur aura</name>
    <dbReference type="NCBI Taxonomy" id="43455"/>
    <lineage>
        <taxon>Eukaryota</taxon>
        <taxon>Metazoa</taxon>
        <taxon>Chordata</taxon>
        <taxon>Craniata</taxon>
        <taxon>Vertebrata</taxon>
        <taxon>Euteleostomi</taxon>
        <taxon>Archelosauria</taxon>
        <taxon>Archosauria</taxon>
        <taxon>Dinosauria</taxon>
        <taxon>Saurischia</taxon>
        <taxon>Theropoda</taxon>
        <taxon>Coelurosauria</taxon>
        <taxon>Aves</taxon>
        <taxon>Neognathae</taxon>
        <taxon>Neoaves</taxon>
        <taxon>Telluraves</taxon>
        <taxon>Accipitrimorphae</taxon>
        <taxon>Accipitriformes</taxon>
        <taxon>Cathartidae</taxon>
        <taxon>Cathartes</taxon>
    </lineage>
</organism>
<feature type="compositionally biased region" description="Pro residues" evidence="1">
    <location>
        <begin position="27"/>
        <end position="36"/>
    </location>
</feature>